<dbReference type="GO" id="GO:0001097">
    <property type="term" value="F:TFIIH-class transcription factor complex binding"/>
    <property type="evidence" value="ECO:0007669"/>
    <property type="project" value="TreeGrafter"/>
</dbReference>
<dbReference type="GO" id="GO:0006367">
    <property type="term" value="P:transcription initiation at RNA polymerase II promoter"/>
    <property type="evidence" value="ECO:0007669"/>
    <property type="project" value="UniProtKB-UniRule"/>
</dbReference>
<dbReference type="EMBL" id="MBFU01000516">
    <property type="protein sequence ID" value="PVZ98728.1"/>
    <property type="molecule type" value="Genomic_DNA"/>
</dbReference>
<name>A0A2U1J105_SMIAN</name>
<evidence type="ECO:0000256" key="1">
    <source>
        <dbReference type="ARBA" id="ARBA00004123"/>
    </source>
</evidence>
<comment type="caution">
    <text evidence="10">The sequence shown here is derived from an EMBL/GenBank/DDBJ whole genome shotgun (WGS) entry which is preliminary data.</text>
</comment>
<comment type="similarity">
    <text evidence="7">Belongs to the TFIIE beta subunit family.</text>
</comment>
<evidence type="ECO:0000256" key="5">
    <source>
        <dbReference type="ARBA" id="ARBA00023242"/>
    </source>
</evidence>
<dbReference type="PROSITE" id="PS51351">
    <property type="entry name" value="TFIIE_BETA_C"/>
    <property type="match status" value="1"/>
</dbReference>
<evidence type="ECO:0000256" key="3">
    <source>
        <dbReference type="ARBA" id="ARBA00023125"/>
    </source>
</evidence>
<evidence type="ECO:0000256" key="6">
    <source>
        <dbReference type="ARBA" id="ARBA00025581"/>
    </source>
</evidence>
<sequence>MSSLLKKHEEFKKNVSSQPVFKKPTIAQFIASGASNASAPPSRHSLSIIYSIINHLRQYERPQTIEEIFKLTRINVSDPEVFGLLCSNEKIIYNKENQTFEYKPVYDLKNKDDLLNLLKQRVNIGGLLIKDLKDSHIDLNKAVNELKSEGWVLTINNKDGTPRQLFYNRNNTNLAVNDSFKEIWQELRVPDETELMFEMERAGLKQMEIAKRKTANDEGLKKLKVKNRRIKITNTHLEGIDLTKDYVPEKK</sequence>
<reference evidence="10 11" key="1">
    <citation type="journal article" date="2018" name="MBio">
        <title>Comparative Genomics Reveals the Core Gene Toolbox for the Fungus-Insect Symbiosis.</title>
        <authorList>
            <person name="Wang Y."/>
            <person name="Stata M."/>
            <person name="Wang W."/>
            <person name="Stajich J.E."/>
            <person name="White M.M."/>
            <person name="Moncalvo J.M."/>
        </authorList>
    </citation>
    <scope>NUCLEOTIDE SEQUENCE [LARGE SCALE GENOMIC DNA]</scope>
    <source>
        <strain evidence="10 11">AUS-126-30</strain>
    </source>
</reference>
<evidence type="ECO:0000259" key="8">
    <source>
        <dbReference type="PROSITE" id="PS51351"/>
    </source>
</evidence>
<comment type="subcellular location">
    <subcellularLocation>
        <location evidence="1 7">Nucleus</location>
    </subcellularLocation>
</comment>
<dbReference type="PANTHER" id="PTHR12716">
    <property type="entry name" value="TRANSCRIPTION INITIATION FACTOR IIE, BETA SUBUNIT"/>
    <property type="match status" value="1"/>
</dbReference>
<dbReference type="InterPro" id="IPR040501">
    <property type="entry name" value="TFA2_Winged_2"/>
</dbReference>
<keyword evidence="4 7" id="KW-0804">Transcription</keyword>
<dbReference type="InterPro" id="IPR016656">
    <property type="entry name" value="TFIIE-bsu"/>
</dbReference>
<accession>A0A2U1J105</accession>
<proteinExistence type="inferred from homology"/>
<dbReference type="PIRSF" id="PIRSF016398">
    <property type="entry name" value="TFIIE-beta"/>
    <property type="match status" value="1"/>
</dbReference>
<evidence type="ECO:0000313" key="10">
    <source>
        <dbReference type="EMBL" id="PVZ98728.1"/>
    </source>
</evidence>
<dbReference type="PANTHER" id="PTHR12716:SF8">
    <property type="entry name" value="TRANSCRIPTION INITIATION FACTOR IIE SUBUNIT BETA"/>
    <property type="match status" value="1"/>
</dbReference>
<dbReference type="AlphaFoldDB" id="A0A2U1J105"/>
<organism evidence="10 11">
    <name type="scientific">Smittium angustum</name>
    <dbReference type="NCBI Taxonomy" id="133377"/>
    <lineage>
        <taxon>Eukaryota</taxon>
        <taxon>Fungi</taxon>
        <taxon>Fungi incertae sedis</taxon>
        <taxon>Zoopagomycota</taxon>
        <taxon>Kickxellomycotina</taxon>
        <taxon>Harpellomycetes</taxon>
        <taxon>Harpellales</taxon>
        <taxon>Legeriomycetaceae</taxon>
        <taxon>Smittium</taxon>
    </lineage>
</organism>
<dbReference type="Proteomes" id="UP000245591">
    <property type="component" value="Unassembled WGS sequence"/>
</dbReference>
<evidence type="ECO:0000313" key="9">
    <source>
        <dbReference type="EMBL" id="PVZ98130.1"/>
    </source>
</evidence>
<keyword evidence="2 7" id="KW-0805">Transcription regulation</keyword>
<keyword evidence="11" id="KW-1185">Reference proteome</keyword>
<dbReference type="EMBL" id="MBFU01000586">
    <property type="protein sequence ID" value="PVZ98130.1"/>
    <property type="molecule type" value="Genomic_DNA"/>
</dbReference>
<evidence type="ECO:0000256" key="2">
    <source>
        <dbReference type="ARBA" id="ARBA00023015"/>
    </source>
</evidence>
<keyword evidence="3 7" id="KW-0238">DNA-binding</keyword>
<dbReference type="Pfam" id="PF02186">
    <property type="entry name" value="TFIIE_beta"/>
    <property type="match status" value="1"/>
</dbReference>
<gene>
    <name evidence="10" type="ORF">BB558_005270</name>
    <name evidence="9" type="ORF">BB558_005864</name>
</gene>
<feature type="domain" description="TFIIE beta" evidence="8">
    <location>
        <begin position="34"/>
        <end position="109"/>
    </location>
</feature>
<dbReference type="GO" id="GO:0003677">
    <property type="term" value="F:DNA binding"/>
    <property type="evidence" value="ECO:0007669"/>
    <property type="project" value="UniProtKB-UniRule"/>
</dbReference>
<dbReference type="InterPro" id="IPR003166">
    <property type="entry name" value="TFIIE_bsu_DNA-bd"/>
</dbReference>
<comment type="function">
    <text evidence="6 7">Recruits TFIIH to the initiation complex and stimulates the RNA polymerase II C-terminal domain kinase and DNA-dependent ATPase activities of TFIIH. Both TFIIH and TFIIE are required for promoter clearance by RNA polymerase.</text>
</comment>
<evidence type="ECO:0000256" key="4">
    <source>
        <dbReference type="ARBA" id="ARBA00023163"/>
    </source>
</evidence>
<evidence type="ECO:0000256" key="7">
    <source>
        <dbReference type="PIRNR" id="PIRNR016398"/>
    </source>
</evidence>
<protein>
    <recommendedName>
        <fullName evidence="7">Transcription initiation factor IIE subunit beta</fullName>
    </recommendedName>
</protein>
<dbReference type="Pfam" id="PF18121">
    <property type="entry name" value="TFA2_Winged_2"/>
    <property type="match status" value="1"/>
</dbReference>
<keyword evidence="5 7" id="KW-0539">Nucleus</keyword>
<evidence type="ECO:0000313" key="11">
    <source>
        <dbReference type="Proteomes" id="UP000245591"/>
    </source>
</evidence>
<dbReference type="GO" id="GO:0005673">
    <property type="term" value="C:transcription factor TFIIE complex"/>
    <property type="evidence" value="ECO:0007669"/>
    <property type="project" value="UniProtKB-UniRule"/>
</dbReference>
<comment type="subunit">
    <text evidence="7">Tetramer of two alpha and two beta chains.</text>
</comment>